<dbReference type="InterPro" id="IPR050741">
    <property type="entry name" value="Acyl-CoA_dehydrogenase"/>
</dbReference>
<keyword evidence="3 6" id="KW-0285">Flavoprotein</keyword>
<evidence type="ECO:0000256" key="1">
    <source>
        <dbReference type="ARBA" id="ARBA00001974"/>
    </source>
</evidence>
<dbReference type="InterPro" id="IPR006091">
    <property type="entry name" value="Acyl-CoA_Oxase/DH_mid-dom"/>
</dbReference>
<keyword evidence="4 6" id="KW-0274">FAD</keyword>
<dbReference type="AlphaFoldDB" id="A0A017SJT6"/>
<comment type="similarity">
    <text evidence="2 6">Belongs to the acyl-CoA dehydrogenase family.</text>
</comment>
<dbReference type="GO" id="GO:0050660">
    <property type="term" value="F:flavin adenine dinucleotide binding"/>
    <property type="evidence" value="ECO:0007669"/>
    <property type="project" value="InterPro"/>
</dbReference>
<feature type="domain" description="Acyl-CoA dehydrogenase/oxidase C-terminal" evidence="7">
    <location>
        <begin position="258"/>
        <end position="411"/>
    </location>
</feature>
<dbReference type="Pfam" id="PF00441">
    <property type="entry name" value="Acyl-CoA_dh_1"/>
    <property type="match status" value="1"/>
</dbReference>
<dbReference type="PANTHER" id="PTHR48083:SF17">
    <property type="entry name" value="ACYL-COA DEHYDROGENASE (AFU_ORTHOLOGUE AFUA_2G16630)-RELATED"/>
    <property type="match status" value="1"/>
</dbReference>
<evidence type="ECO:0000313" key="11">
    <source>
        <dbReference type="Proteomes" id="UP000019804"/>
    </source>
</evidence>
<evidence type="ECO:0000259" key="7">
    <source>
        <dbReference type="Pfam" id="PF00441"/>
    </source>
</evidence>
<keyword evidence="5 6" id="KW-0560">Oxidoreductase</keyword>
<gene>
    <name evidence="10" type="ORF">EURHEDRAFT_514381</name>
</gene>
<evidence type="ECO:0000256" key="2">
    <source>
        <dbReference type="ARBA" id="ARBA00009347"/>
    </source>
</evidence>
<keyword evidence="11" id="KW-1185">Reference proteome</keyword>
<dbReference type="InterPro" id="IPR009100">
    <property type="entry name" value="AcylCoA_DH/oxidase_NM_dom_sf"/>
</dbReference>
<dbReference type="InterPro" id="IPR037069">
    <property type="entry name" value="AcylCoA_DH/ox_N_sf"/>
</dbReference>
<dbReference type="FunFam" id="2.40.110.10:FF:000002">
    <property type="entry name" value="Acyl-CoA dehydrogenase fadE12"/>
    <property type="match status" value="1"/>
</dbReference>
<dbReference type="GO" id="GO:0003995">
    <property type="term" value="F:acyl-CoA dehydrogenase activity"/>
    <property type="evidence" value="ECO:0007669"/>
    <property type="project" value="TreeGrafter"/>
</dbReference>
<evidence type="ECO:0000259" key="9">
    <source>
        <dbReference type="Pfam" id="PF02771"/>
    </source>
</evidence>
<protein>
    <submittedName>
        <fullName evidence="10">Acyl-CoA dehydrogenase NM domain-like protein</fullName>
    </submittedName>
</protein>
<dbReference type="InterPro" id="IPR009075">
    <property type="entry name" value="AcylCo_DH/oxidase_C"/>
</dbReference>
<dbReference type="EMBL" id="KK088418">
    <property type="protein sequence ID" value="EYE96540.1"/>
    <property type="molecule type" value="Genomic_DNA"/>
</dbReference>
<dbReference type="InterPro" id="IPR046373">
    <property type="entry name" value="Acyl-CoA_Oxase/DH_mid-dom_sf"/>
</dbReference>
<name>A0A017SJT6_ASPRC</name>
<evidence type="ECO:0000259" key="8">
    <source>
        <dbReference type="Pfam" id="PF02770"/>
    </source>
</evidence>
<dbReference type="SUPFAM" id="SSF47203">
    <property type="entry name" value="Acyl-CoA dehydrogenase C-terminal domain-like"/>
    <property type="match status" value="1"/>
</dbReference>
<dbReference type="GO" id="GO:0005737">
    <property type="term" value="C:cytoplasm"/>
    <property type="evidence" value="ECO:0007669"/>
    <property type="project" value="TreeGrafter"/>
</dbReference>
<evidence type="ECO:0000256" key="4">
    <source>
        <dbReference type="ARBA" id="ARBA00022827"/>
    </source>
</evidence>
<reference evidence="11" key="1">
    <citation type="journal article" date="2014" name="Nat. Commun.">
        <title>Genomic adaptations of the halophilic Dead Sea filamentous fungus Eurotium rubrum.</title>
        <authorList>
            <person name="Kis-Papo T."/>
            <person name="Weig A.R."/>
            <person name="Riley R."/>
            <person name="Persoh D."/>
            <person name="Salamov A."/>
            <person name="Sun H."/>
            <person name="Lipzen A."/>
            <person name="Wasser S.P."/>
            <person name="Rambold G."/>
            <person name="Grigoriev I.V."/>
            <person name="Nevo E."/>
        </authorList>
    </citation>
    <scope>NUCLEOTIDE SEQUENCE [LARGE SCALE GENOMIC DNA]</scope>
    <source>
        <strain evidence="11">CBS 135680</strain>
    </source>
</reference>
<dbReference type="SUPFAM" id="SSF56645">
    <property type="entry name" value="Acyl-CoA dehydrogenase NM domain-like"/>
    <property type="match status" value="1"/>
</dbReference>
<proteinExistence type="inferred from homology"/>
<feature type="domain" description="Acyl-CoA oxidase/dehydrogenase middle" evidence="8">
    <location>
        <begin position="153"/>
        <end position="246"/>
    </location>
</feature>
<dbReference type="Pfam" id="PF02770">
    <property type="entry name" value="Acyl-CoA_dh_M"/>
    <property type="match status" value="1"/>
</dbReference>
<dbReference type="GO" id="GO:0033539">
    <property type="term" value="P:fatty acid beta-oxidation using acyl-CoA dehydrogenase"/>
    <property type="evidence" value="ECO:0007669"/>
    <property type="project" value="TreeGrafter"/>
</dbReference>
<dbReference type="Proteomes" id="UP000019804">
    <property type="component" value="Unassembled WGS sequence"/>
</dbReference>
<dbReference type="Gene3D" id="1.10.540.10">
    <property type="entry name" value="Acyl-CoA dehydrogenase/oxidase, N-terminal domain"/>
    <property type="match status" value="1"/>
</dbReference>
<comment type="cofactor">
    <cofactor evidence="1 6">
        <name>FAD</name>
        <dbReference type="ChEBI" id="CHEBI:57692"/>
    </cofactor>
</comment>
<dbReference type="OrthoDB" id="10254877at2759"/>
<accession>A0A017SJT6</accession>
<dbReference type="GeneID" id="63701388"/>
<dbReference type="RefSeq" id="XP_040640228.1">
    <property type="nucleotide sequence ID" value="XM_040786264.1"/>
</dbReference>
<evidence type="ECO:0000256" key="3">
    <source>
        <dbReference type="ARBA" id="ARBA00022630"/>
    </source>
</evidence>
<organism evidence="10 11">
    <name type="scientific">Aspergillus ruber (strain CBS 135680)</name>
    <dbReference type="NCBI Taxonomy" id="1388766"/>
    <lineage>
        <taxon>Eukaryota</taxon>
        <taxon>Fungi</taxon>
        <taxon>Dikarya</taxon>
        <taxon>Ascomycota</taxon>
        <taxon>Pezizomycotina</taxon>
        <taxon>Eurotiomycetes</taxon>
        <taxon>Eurotiomycetidae</taxon>
        <taxon>Eurotiales</taxon>
        <taxon>Aspergillaceae</taxon>
        <taxon>Aspergillus</taxon>
        <taxon>Aspergillus subgen. Aspergillus</taxon>
    </lineage>
</organism>
<dbReference type="PANTHER" id="PTHR48083">
    <property type="entry name" value="MEDIUM-CHAIN SPECIFIC ACYL-COA DEHYDROGENASE, MITOCHONDRIAL-RELATED"/>
    <property type="match status" value="1"/>
</dbReference>
<dbReference type="Pfam" id="PF02771">
    <property type="entry name" value="Acyl-CoA_dh_N"/>
    <property type="match status" value="1"/>
</dbReference>
<evidence type="ECO:0000256" key="6">
    <source>
        <dbReference type="RuleBase" id="RU362125"/>
    </source>
</evidence>
<dbReference type="Gene3D" id="2.40.110.10">
    <property type="entry name" value="Butyryl-CoA Dehydrogenase, subunit A, domain 2"/>
    <property type="match status" value="1"/>
</dbReference>
<sequence>MKSPIAPYSSPLLPQLSLQNPYYTPLHYNLRASIRSYIEASIAPYAQEWEESGQVPEPVRRHHCELGFSIVHPLTTPEDAGGLSLPGNVPFDKWDTWCSLILTEELTRIGFVGVVWGLGGGNAIGGPPVARFGTVEQRRRWLPKIARGEVRFCLGITEPDAGSDVANIQTTAKREGDNYIVNGTKKWITNGIWADYCTAAVRTGGPGKGGISLLVVPLKAPGVTRQRMHNSGVNASGSTFIELDDVRVPVDHLIGEENNGFPLIMSNFNPERLSLACASLQLARVCAEDAFNYAVQRETFGSPLIQKQAIQSKIFKFGLMIEPAYAFMEQLAHIIELTKDQPVDNIRIGGMTALLKVMATRALEKSVREAQQILGGAGYNRAGKGARIEQISRDMRVHVVGGGSEEIMMGLALQEEMKALKTRRKALESRKSKI</sequence>
<dbReference type="Gene3D" id="1.20.140.10">
    <property type="entry name" value="Butyryl-CoA Dehydrogenase, subunit A, domain 3"/>
    <property type="match status" value="1"/>
</dbReference>
<feature type="domain" description="Acyl-CoA dehydrogenase/oxidase N-terminal" evidence="9">
    <location>
        <begin position="27"/>
        <end position="149"/>
    </location>
</feature>
<evidence type="ECO:0000256" key="5">
    <source>
        <dbReference type="ARBA" id="ARBA00023002"/>
    </source>
</evidence>
<dbReference type="STRING" id="1388766.A0A017SJT6"/>
<evidence type="ECO:0000313" key="10">
    <source>
        <dbReference type="EMBL" id="EYE96540.1"/>
    </source>
</evidence>
<dbReference type="InterPro" id="IPR036250">
    <property type="entry name" value="AcylCo_DH-like_C"/>
</dbReference>
<dbReference type="InterPro" id="IPR013786">
    <property type="entry name" value="AcylCoA_DH/ox_N"/>
</dbReference>
<dbReference type="HOGENOM" id="CLU_018204_4_1_1"/>